<dbReference type="Proteomes" id="UP000000245">
    <property type="component" value="Chromosome"/>
</dbReference>
<dbReference type="RefSeq" id="WP_007421827.1">
    <property type="nucleotide sequence ID" value="NC_009484.1"/>
</dbReference>
<accession>A5FYA3</accession>
<name>A5FYA3_ACICJ</name>
<dbReference type="HOGENOM" id="CLU_1433435_0_0_5"/>
<gene>
    <name evidence="1" type="ordered locus">Acry_1374</name>
</gene>
<evidence type="ECO:0000313" key="2">
    <source>
        <dbReference type="Proteomes" id="UP000000245"/>
    </source>
</evidence>
<organism evidence="1 2">
    <name type="scientific">Acidiphilium cryptum (strain JF-5)</name>
    <dbReference type="NCBI Taxonomy" id="349163"/>
    <lineage>
        <taxon>Bacteria</taxon>
        <taxon>Pseudomonadati</taxon>
        <taxon>Pseudomonadota</taxon>
        <taxon>Alphaproteobacteria</taxon>
        <taxon>Acetobacterales</taxon>
        <taxon>Acidocellaceae</taxon>
        <taxon>Acidiphilium</taxon>
    </lineage>
</organism>
<protein>
    <submittedName>
        <fullName evidence="1">Uncharacterized protein</fullName>
    </submittedName>
</protein>
<dbReference type="AlphaFoldDB" id="A5FYA3"/>
<dbReference type="EMBL" id="CP000697">
    <property type="protein sequence ID" value="ABQ30585.1"/>
    <property type="molecule type" value="Genomic_DNA"/>
</dbReference>
<sequence>MVTIVTKAQGPRPEDVRMREILRRNQGTITRIADHITAGGYSARKAPKPAPEASGLIISTGAASRPDTTAAAPSVRISVNGRVCLVDGNTGYQLHHLGTLQRRGGEEIFVLATDANGFIAPVAPEIAAPLGTLDGTRLSPSYGEDELAAEIGVRLGIG</sequence>
<evidence type="ECO:0000313" key="1">
    <source>
        <dbReference type="EMBL" id="ABQ30585.1"/>
    </source>
</evidence>
<dbReference type="eggNOG" id="ENOG50337IY">
    <property type="taxonomic scope" value="Bacteria"/>
</dbReference>
<keyword evidence="2" id="KW-1185">Reference proteome</keyword>
<reference evidence="1 2" key="1">
    <citation type="submission" date="2007-05" db="EMBL/GenBank/DDBJ databases">
        <title>Complete sequence of chromosome of Acidiphilium cryptum JF-5.</title>
        <authorList>
            <consortium name="US DOE Joint Genome Institute"/>
            <person name="Copeland A."/>
            <person name="Lucas S."/>
            <person name="Lapidus A."/>
            <person name="Barry K."/>
            <person name="Detter J.C."/>
            <person name="Glavina del Rio T."/>
            <person name="Hammon N."/>
            <person name="Israni S."/>
            <person name="Dalin E."/>
            <person name="Tice H."/>
            <person name="Pitluck S."/>
            <person name="Sims D."/>
            <person name="Brettin T."/>
            <person name="Bruce D."/>
            <person name="Han C."/>
            <person name="Schmutz J."/>
            <person name="Larimer F."/>
            <person name="Land M."/>
            <person name="Hauser L."/>
            <person name="Kyrpides N."/>
            <person name="Kim E."/>
            <person name="Magnuson T."/>
            <person name="Richardson P."/>
        </authorList>
    </citation>
    <scope>NUCLEOTIDE SEQUENCE [LARGE SCALE GENOMIC DNA]</scope>
    <source>
        <strain evidence="1 2">JF-5</strain>
    </source>
</reference>
<dbReference type="STRING" id="349163.Acry_1374"/>
<proteinExistence type="predicted"/>
<dbReference type="KEGG" id="acr:Acry_1374"/>